<keyword evidence="2" id="KW-1185">Reference proteome</keyword>
<dbReference type="AlphaFoldDB" id="A0A0G4L426"/>
<protein>
    <submittedName>
        <fullName evidence="1">Uncharacterized protein</fullName>
    </submittedName>
</protein>
<dbReference type="Proteomes" id="UP000044602">
    <property type="component" value="Unassembled WGS sequence"/>
</dbReference>
<evidence type="ECO:0000313" key="2">
    <source>
        <dbReference type="Proteomes" id="UP000044602"/>
    </source>
</evidence>
<proteinExistence type="predicted"/>
<gene>
    <name evidence="1" type="ORF">BN1708_011812</name>
</gene>
<dbReference type="EMBL" id="CVQH01007780">
    <property type="protein sequence ID" value="CRK16759.1"/>
    <property type="molecule type" value="Genomic_DNA"/>
</dbReference>
<sequence length="16" mass="1731">MTASEAACILQVHRNS</sequence>
<name>A0A0G4L426_VERLO</name>
<evidence type="ECO:0000313" key="1">
    <source>
        <dbReference type="EMBL" id="CRK16759.1"/>
    </source>
</evidence>
<accession>A0A0G4L426</accession>
<reference evidence="2" key="1">
    <citation type="submission" date="2015-05" db="EMBL/GenBank/DDBJ databases">
        <authorList>
            <person name="Fogelqvist Johan"/>
        </authorList>
    </citation>
    <scope>NUCLEOTIDE SEQUENCE [LARGE SCALE GENOMIC DNA]</scope>
</reference>
<organism evidence="1 2">
    <name type="scientific">Verticillium longisporum</name>
    <name type="common">Verticillium dahliae var. longisporum</name>
    <dbReference type="NCBI Taxonomy" id="100787"/>
    <lineage>
        <taxon>Eukaryota</taxon>
        <taxon>Fungi</taxon>
        <taxon>Dikarya</taxon>
        <taxon>Ascomycota</taxon>
        <taxon>Pezizomycotina</taxon>
        <taxon>Sordariomycetes</taxon>
        <taxon>Hypocreomycetidae</taxon>
        <taxon>Glomerellales</taxon>
        <taxon>Plectosphaerellaceae</taxon>
        <taxon>Verticillium</taxon>
    </lineage>
</organism>